<organism evidence="5 6">
    <name type="scientific">Daphnia magna</name>
    <dbReference type="NCBI Taxonomy" id="35525"/>
    <lineage>
        <taxon>Eukaryota</taxon>
        <taxon>Metazoa</taxon>
        <taxon>Ecdysozoa</taxon>
        <taxon>Arthropoda</taxon>
        <taxon>Crustacea</taxon>
        <taxon>Branchiopoda</taxon>
        <taxon>Diplostraca</taxon>
        <taxon>Cladocera</taxon>
        <taxon>Anomopoda</taxon>
        <taxon>Daphniidae</taxon>
        <taxon>Daphnia</taxon>
    </lineage>
</organism>
<evidence type="ECO:0000256" key="1">
    <source>
        <dbReference type="ARBA" id="ARBA00013194"/>
    </source>
</evidence>
<proteinExistence type="predicted"/>
<comment type="caution">
    <text evidence="5">The sequence shown here is derived from an EMBL/GenBank/DDBJ whole genome shotgun (WGS) entry which is preliminary data.</text>
</comment>
<keyword evidence="2" id="KW-0697">Rotamase</keyword>
<feature type="domain" description="PPIase cyclophilin-type" evidence="4">
    <location>
        <begin position="1"/>
        <end position="73"/>
    </location>
</feature>
<keyword evidence="6" id="KW-1185">Reference proteome</keyword>
<dbReference type="SUPFAM" id="SSF50891">
    <property type="entry name" value="Cyclophilin-like"/>
    <property type="match status" value="1"/>
</dbReference>
<evidence type="ECO:0000256" key="2">
    <source>
        <dbReference type="ARBA" id="ARBA00023110"/>
    </source>
</evidence>
<dbReference type="InterPro" id="IPR029000">
    <property type="entry name" value="Cyclophilin-like_dom_sf"/>
</dbReference>
<dbReference type="EC" id="5.2.1.8" evidence="1"/>
<evidence type="ECO:0000313" key="5">
    <source>
        <dbReference type="EMBL" id="KAK4024540.1"/>
    </source>
</evidence>
<evidence type="ECO:0000313" key="6">
    <source>
        <dbReference type="Proteomes" id="UP001234178"/>
    </source>
</evidence>
<sequence length="147" mass="16525">MKGAGILSMANLGPNTDVSQFFITPAPTQWLDGKHSIFGRIYSGMSVVKRMGFVETDKDDRPTDEGALWDSYLGVLAEAKLKELHPPMPIIYVKAVIQDKLDIRGTYECPVYHTQQRAETSIWNFQLKTRDKPSKWVLAGTALLLQI</sequence>
<keyword evidence="3" id="KW-0413">Isomerase</keyword>
<dbReference type="PRINTS" id="PR00153">
    <property type="entry name" value="CSAPPISMRASE"/>
</dbReference>
<reference evidence="5 6" key="1">
    <citation type="journal article" date="2023" name="Nucleic Acids Res.">
        <title>The hologenome of Daphnia magna reveals possible DNA methylation and microbiome-mediated evolution of the host genome.</title>
        <authorList>
            <person name="Chaturvedi A."/>
            <person name="Li X."/>
            <person name="Dhandapani V."/>
            <person name="Marshall H."/>
            <person name="Kissane S."/>
            <person name="Cuenca-Cambronero M."/>
            <person name="Asole G."/>
            <person name="Calvet F."/>
            <person name="Ruiz-Romero M."/>
            <person name="Marangio P."/>
            <person name="Guigo R."/>
            <person name="Rago D."/>
            <person name="Mirbahai L."/>
            <person name="Eastwood N."/>
            <person name="Colbourne J.K."/>
            <person name="Zhou J."/>
            <person name="Mallon E."/>
            <person name="Orsini L."/>
        </authorList>
    </citation>
    <scope>NUCLEOTIDE SEQUENCE [LARGE SCALE GENOMIC DNA]</scope>
    <source>
        <strain evidence="5">LRV0_1</strain>
    </source>
</reference>
<protein>
    <recommendedName>
        <fullName evidence="1">peptidylprolyl isomerase</fullName>
        <ecNumber evidence="1">5.2.1.8</ecNumber>
    </recommendedName>
</protein>
<dbReference type="Gene3D" id="2.40.100.10">
    <property type="entry name" value="Cyclophilin-like"/>
    <property type="match status" value="1"/>
</dbReference>
<dbReference type="InterPro" id="IPR043160">
    <property type="entry name" value="Dynein_C_barrel"/>
</dbReference>
<dbReference type="PANTHER" id="PTHR45625">
    <property type="entry name" value="PEPTIDYL-PROLYL CIS-TRANS ISOMERASE-RELATED"/>
    <property type="match status" value="1"/>
</dbReference>
<dbReference type="PROSITE" id="PS50072">
    <property type="entry name" value="CSA_PPIASE_2"/>
    <property type="match status" value="1"/>
</dbReference>
<dbReference type="PANTHER" id="PTHR45625:SF4">
    <property type="entry name" value="PEPTIDYLPROLYL ISOMERASE DOMAIN AND WD REPEAT-CONTAINING PROTEIN 1"/>
    <property type="match status" value="1"/>
</dbReference>
<dbReference type="Pfam" id="PF18199">
    <property type="entry name" value="Dynein_C"/>
    <property type="match status" value="1"/>
</dbReference>
<dbReference type="InterPro" id="IPR044666">
    <property type="entry name" value="Cyclophilin_A-like"/>
</dbReference>
<name>A0ABR0AHE3_9CRUS</name>
<gene>
    <name evidence="5" type="ORF">OUZ56_009962</name>
</gene>
<dbReference type="Gene3D" id="3.10.490.20">
    <property type="match status" value="1"/>
</dbReference>
<evidence type="ECO:0000256" key="3">
    <source>
        <dbReference type="ARBA" id="ARBA00023235"/>
    </source>
</evidence>
<dbReference type="Proteomes" id="UP001234178">
    <property type="component" value="Unassembled WGS sequence"/>
</dbReference>
<dbReference type="InterPro" id="IPR041228">
    <property type="entry name" value="Dynein_C"/>
</dbReference>
<dbReference type="InterPro" id="IPR002130">
    <property type="entry name" value="Cyclophilin-type_PPIase_dom"/>
</dbReference>
<dbReference type="EMBL" id="JAOYFB010000037">
    <property type="protein sequence ID" value="KAK4024540.1"/>
    <property type="molecule type" value="Genomic_DNA"/>
</dbReference>
<evidence type="ECO:0000259" key="4">
    <source>
        <dbReference type="PROSITE" id="PS50072"/>
    </source>
</evidence>
<accession>A0ABR0AHE3</accession>